<reference evidence="1" key="1">
    <citation type="submission" date="2023-11" db="EMBL/GenBank/DDBJ databases">
        <authorList>
            <person name="Poullet M."/>
        </authorList>
    </citation>
    <scope>NUCLEOTIDE SEQUENCE</scope>
    <source>
        <strain evidence="1">E1834</strain>
    </source>
</reference>
<evidence type="ECO:0000313" key="2">
    <source>
        <dbReference type="Proteomes" id="UP001497535"/>
    </source>
</evidence>
<comment type="caution">
    <text evidence="1">The sequence shown here is derived from an EMBL/GenBank/DDBJ whole genome shotgun (WGS) entry which is preliminary data.</text>
</comment>
<dbReference type="Proteomes" id="UP001497535">
    <property type="component" value="Unassembled WGS sequence"/>
</dbReference>
<proteinExistence type="predicted"/>
<evidence type="ECO:0000313" key="1">
    <source>
        <dbReference type="EMBL" id="CAK5088356.1"/>
    </source>
</evidence>
<name>A0ACB1AA18_MELEN</name>
<keyword evidence="2" id="KW-1185">Reference proteome</keyword>
<sequence>MEVHCGSSLDPIEDPPLYIPHENFRSLCALVPPLSVSPFSIFKKYRPLS</sequence>
<protein>
    <submittedName>
        <fullName evidence="1">Uncharacterized protein</fullName>
    </submittedName>
</protein>
<organism evidence="1 2">
    <name type="scientific">Meloidogyne enterolobii</name>
    <name type="common">Root-knot nematode worm</name>
    <name type="synonym">Meloidogyne mayaguensis</name>
    <dbReference type="NCBI Taxonomy" id="390850"/>
    <lineage>
        <taxon>Eukaryota</taxon>
        <taxon>Metazoa</taxon>
        <taxon>Ecdysozoa</taxon>
        <taxon>Nematoda</taxon>
        <taxon>Chromadorea</taxon>
        <taxon>Rhabditida</taxon>
        <taxon>Tylenchina</taxon>
        <taxon>Tylenchomorpha</taxon>
        <taxon>Tylenchoidea</taxon>
        <taxon>Meloidogynidae</taxon>
        <taxon>Meloidogyninae</taxon>
        <taxon>Meloidogyne</taxon>
    </lineage>
</organism>
<dbReference type="EMBL" id="CAVMJV010000071">
    <property type="protein sequence ID" value="CAK5088356.1"/>
    <property type="molecule type" value="Genomic_DNA"/>
</dbReference>
<accession>A0ACB1AA18</accession>
<gene>
    <name evidence="1" type="ORF">MENTE1834_LOCUS36002</name>
</gene>